<dbReference type="GO" id="GO:0004089">
    <property type="term" value="F:carbonate dehydratase activity"/>
    <property type="evidence" value="ECO:0007669"/>
    <property type="project" value="UniProtKB-EC"/>
</dbReference>
<evidence type="ECO:0000256" key="3">
    <source>
        <dbReference type="ARBA" id="ARBA00022723"/>
    </source>
</evidence>
<keyword evidence="7" id="KW-0732">Signal</keyword>
<dbReference type="Gene3D" id="3.10.200.10">
    <property type="entry name" value="Alpha carbonic anhydrase"/>
    <property type="match status" value="1"/>
</dbReference>
<dbReference type="PROSITE" id="PS51144">
    <property type="entry name" value="ALPHA_CA_2"/>
    <property type="match status" value="1"/>
</dbReference>
<keyword evidence="3" id="KW-0479">Metal-binding</keyword>
<proteinExistence type="inferred from homology"/>
<dbReference type="CDD" id="cd03124">
    <property type="entry name" value="alpha_CA_prokaryotic_like"/>
    <property type="match status" value="1"/>
</dbReference>
<evidence type="ECO:0000256" key="6">
    <source>
        <dbReference type="ARBA" id="ARBA00048348"/>
    </source>
</evidence>
<organism evidence="9 10">
    <name type="scientific">Insolitispirillum peregrinum</name>
    <dbReference type="NCBI Taxonomy" id="80876"/>
    <lineage>
        <taxon>Bacteria</taxon>
        <taxon>Pseudomonadati</taxon>
        <taxon>Pseudomonadota</taxon>
        <taxon>Alphaproteobacteria</taxon>
        <taxon>Rhodospirillales</taxon>
        <taxon>Novispirillaceae</taxon>
        <taxon>Insolitispirillum</taxon>
    </lineage>
</organism>
<comment type="catalytic activity">
    <reaction evidence="6">
        <text>hydrogencarbonate + H(+) = CO2 + H2O</text>
        <dbReference type="Rhea" id="RHEA:10748"/>
        <dbReference type="ChEBI" id="CHEBI:15377"/>
        <dbReference type="ChEBI" id="CHEBI:15378"/>
        <dbReference type="ChEBI" id="CHEBI:16526"/>
        <dbReference type="ChEBI" id="CHEBI:17544"/>
        <dbReference type="EC" id="4.2.1.1"/>
    </reaction>
</comment>
<dbReference type="AlphaFoldDB" id="A0A1N7PJI5"/>
<dbReference type="SUPFAM" id="SSF51069">
    <property type="entry name" value="Carbonic anhydrase"/>
    <property type="match status" value="1"/>
</dbReference>
<dbReference type="OrthoDB" id="5327615at2"/>
<keyword evidence="4" id="KW-0862">Zinc</keyword>
<keyword evidence="10" id="KW-1185">Reference proteome</keyword>
<dbReference type="PROSITE" id="PS51318">
    <property type="entry name" value="TAT"/>
    <property type="match status" value="1"/>
</dbReference>
<evidence type="ECO:0000313" key="9">
    <source>
        <dbReference type="EMBL" id="SIT10774.1"/>
    </source>
</evidence>
<dbReference type="STRING" id="80876.SAMN05421779_10714"/>
<dbReference type="SMART" id="SM01057">
    <property type="entry name" value="Carb_anhydrase"/>
    <property type="match status" value="1"/>
</dbReference>
<reference evidence="9 10" key="1">
    <citation type="submission" date="2017-01" db="EMBL/GenBank/DDBJ databases">
        <authorList>
            <person name="Mah S.A."/>
            <person name="Swanson W.J."/>
            <person name="Moy G.W."/>
            <person name="Vacquier V.D."/>
        </authorList>
    </citation>
    <scope>NUCLEOTIDE SEQUENCE [LARGE SCALE GENOMIC DNA]</scope>
    <source>
        <strain evidence="9 10">DSM 11589</strain>
    </source>
</reference>
<evidence type="ECO:0000313" key="10">
    <source>
        <dbReference type="Proteomes" id="UP000185678"/>
    </source>
</evidence>
<evidence type="ECO:0000256" key="2">
    <source>
        <dbReference type="ARBA" id="ARBA00012925"/>
    </source>
</evidence>
<evidence type="ECO:0000259" key="8">
    <source>
        <dbReference type="PROSITE" id="PS51144"/>
    </source>
</evidence>
<evidence type="ECO:0000256" key="5">
    <source>
        <dbReference type="ARBA" id="ARBA00023239"/>
    </source>
</evidence>
<feature type="signal peptide" evidence="7">
    <location>
        <begin position="1"/>
        <end position="29"/>
    </location>
</feature>
<dbReference type="InterPro" id="IPR001148">
    <property type="entry name" value="CA_dom"/>
</dbReference>
<comment type="similarity">
    <text evidence="1">Belongs to the alpha-carbonic anhydrase family.</text>
</comment>
<dbReference type="InterPro" id="IPR041891">
    <property type="entry name" value="Alpha_CA_prokaryot-like"/>
</dbReference>
<feature type="domain" description="Alpha-carbonic anhydrase" evidence="8">
    <location>
        <begin position="33"/>
        <end position="255"/>
    </location>
</feature>
<feature type="chain" id="PRO_5012116956" description="carbonic anhydrase" evidence="7">
    <location>
        <begin position="30"/>
        <end position="256"/>
    </location>
</feature>
<dbReference type="RefSeq" id="WP_076401629.1">
    <property type="nucleotide sequence ID" value="NZ_FTOA01000007.1"/>
</dbReference>
<protein>
    <recommendedName>
        <fullName evidence="2">carbonic anhydrase</fullName>
        <ecNumber evidence="2">4.2.1.1</ecNumber>
    </recommendedName>
</protein>
<gene>
    <name evidence="9" type="ORF">SAMN05421779_10714</name>
</gene>
<name>A0A1N7PJI5_9PROT</name>
<dbReference type="EC" id="4.2.1.1" evidence="2"/>
<dbReference type="PANTHER" id="PTHR18952:SF265">
    <property type="entry name" value="CARBONIC ANHYDRASE"/>
    <property type="match status" value="1"/>
</dbReference>
<evidence type="ECO:0000256" key="7">
    <source>
        <dbReference type="SAM" id="SignalP"/>
    </source>
</evidence>
<sequence length="256" mass="27475">MERRTFLRGIAATVACPVCAGIGSSVAQAADAPHWSYEGHGGPGDWGSLDPAYGACSIGKEQSPVDLNGAIPAMVGDLDIRWRATTMEVVNNGHTIQCNIANGGSLVVDGTEYQLVQFHFHHPSEHTVSGMTREMEVHFVHKSAAGQLAVIGVFFQPGAANATLAPIWSVMPAKAGDKVTTADVINPAAFLPAREVTWRYAGSLTTPPCSEIVSWIVYQDAIEASPEQLKAFATLFPMNARPVQSLNRRKLLVDYF</sequence>
<accession>A0A1N7PJI5</accession>
<dbReference type="GO" id="GO:0008270">
    <property type="term" value="F:zinc ion binding"/>
    <property type="evidence" value="ECO:0007669"/>
    <property type="project" value="InterPro"/>
</dbReference>
<evidence type="ECO:0000256" key="4">
    <source>
        <dbReference type="ARBA" id="ARBA00022833"/>
    </source>
</evidence>
<dbReference type="InterPro" id="IPR006311">
    <property type="entry name" value="TAT_signal"/>
</dbReference>
<dbReference type="InterPro" id="IPR036398">
    <property type="entry name" value="CA_dom_sf"/>
</dbReference>
<dbReference type="EMBL" id="FTOA01000007">
    <property type="protein sequence ID" value="SIT10774.1"/>
    <property type="molecule type" value="Genomic_DNA"/>
</dbReference>
<dbReference type="Proteomes" id="UP000185678">
    <property type="component" value="Unassembled WGS sequence"/>
</dbReference>
<dbReference type="InterPro" id="IPR023561">
    <property type="entry name" value="Carbonic_anhydrase_a-class"/>
</dbReference>
<evidence type="ECO:0000256" key="1">
    <source>
        <dbReference type="ARBA" id="ARBA00010718"/>
    </source>
</evidence>
<dbReference type="Pfam" id="PF00194">
    <property type="entry name" value="Carb_anhydrase"/>
    <property type="match status" value="1"/>
</dbReference>
<keyword evidence="5" id="KW-0456">Lyase</keyword>
<dbReference type="PANTHER" id="PTHR18952">
    <property type="entry name" value="CARBONIC ANHYDRASE"/>
    <property type="match status" value="1"/>
</dbReference>